<name>A0A1I3MS88_9PSEU</name>
<dbReference type="STRING" id="115433.SAMN05421835_102443"/>
<dbReference type="InterPro" id="IPR024344">
    <property type="entry name" value="MDMPI_metal-binding"/>
</dbReference>
<dbReference type="AlphaFoldDB" id="A0A1I3MS88"/>
<dbReference type="InterPro" id="IPR017517">
    <property type="entry name" value="Maleyloyr_isom"/>
</dbReference>
<sequence>MTDGGAALLGGLGLLERAIGYALGSLALVPPGPLSRPTPCADWTLGDLLAHLDDSLLALREAADLGHVPLTVPEAAGDPVTTVRGHATGLLAAWTAAEAPGTVGVGAAVLTPELLTSAGAFEIAVHGWDVAQACGARRPLPEPLAEELLELAPLLLTPADRPGRFGPPLGVAGGASERLLAFTGRRG</sequence>
<dbReference type="NCBIfam" id="TIGR03083">
    <property type="entry name" value="maleylpyruvate isomerase family mycothiol-dependent enzyme"/>
    <property type="match status" value="1"/>
</dbReference>
<dbReference type="Pfam" id="PF11716">
    <property type="entry name" value="MDMPI_N"/>
    <property type="match status" value="1"/>
</dbReference>
<gene>
    <name evidence="2" type="ORF">SAMN05421835_102443</name>
</gene>
<reference evidence="2 3" key="1">
    <citation type="submission" date="2016-10" db="EMBL/GenBank/DDBJ databases">
        <authorList>
            <person name="de Groot N.N."/>
        </authorList>
    </citation>
    <scope>NUCLEOTIDE SEQUENCE [LARGE SCALE GENOMIC DNA]</scope>
    <source>
        <strain evidence="2 3">DSM 44468</strain>
    </source>
</reference>
<dbReference type="OrthoDB" id="5185819at2"/>
<evidence type="ECO:0000313" key="2">
    <source>
        <dbReference type="EMBL" id="SFI99556.1"/>
    </source>
</evidence>
<evidence type="ECO:0000313" key="3">
    <source>
        <dbReference type="Proteomes" id="UP000199025"/>
    </source>
</evidence>
<dbReference type="RefSeq" id="WP_091504733.1">
    <property type="nucleotide sequence ID" value="NZ_CBDRCA010000012.1"/>
</dbReference>
<dbReference type="NCBIfam" id="TIGR03086">
    <property type="entry name" value="TIGR03086 family metal-binding protein"/>
    <property type="match status" value="1"/>
</dbReference>
<proteinExistence type="predicted"/>
<dbReference type="InterPro" id="IPR034660">
    <property type="entry name" value="DinB/YfiT-like"/>
</dbReference>
<dbReference type="GO" id="GO:0046872">
    <property type="term" value="F:metal ion binding"/>
    <property type="evidence" value="ECO:0007669"/>
    <property type="project" value="InterPro"/>
</dbReference>
<feature type="domain" description="Mycothiol-dependent maleylpyruvate isomerase metal-binding" evidence="1">
    <location>
        <begin position="26"/>
        <end position="131"/>
    </location>
</feature>
<keyword evidence="3" id="KW-1185">Reference proteome</keyword>
<dbReference type="SUPFAM" id="SSF109854">
    <property type="entry name" value="DinB/YfiT-like putative metalloenzymes"/>
    <property type="match status" value="1"/>
</dbReference>
<dbReference type="InterPro" id="IPR017520">
    <property type="entry name" value="CHP03086"/>
</dbReference>
<dbReference type="Proteomes" id="UP000199025">
    <property type="component" value="Unassembled WGS sequence"/>
</dbReference>
<organism evidence="2 3">
    <name type="scientific">Amycolatopsis sacchari</name>
    <dbReference type="NCBI Taxonomy" id="115433"/>
    <lineage>
        <taxon>Bacteria</taxon>
        <taxon>Bacillati</taxon>
        <taxon>Actinomycetota</taxon>
        <taxon>Actinomycetes</taxon>
        <taxon>Pseudonocardiales</taxon>
        <taxon>Pseudonocardiaceae</taxon>
        <taxon>Amycolatopsis</taxon>
    </lineage>
</organism>
<accession>A0A1I3MS88</accession>
<dbReference type="Gene3D" id="1.20.120.450">
    <property type="entry name" value="dinb family like domain"/>
    <property type="match status" value="1"/>
</dbReference>
<protein>
    <submittedName>
        <fullName evidence="2">TIGR03086 family protein</fullName>
    </submittedName>
</protein>
<evidence type="ECO:0000259" key="1">
    <source>
        <dbReference type="Pfam" id="PF11716"/>
    </source>
</evidence>
<dbReference type="EMBL" id="FORP01000002">
    <property type="protein sequence ID" value="SFI99556.1"/>
    <property type="molecule type" value="Genomic_DNA"/>
</dbReference>